<dbReference type="Pfam" id="PF07702">
    <property type="entry name" value="UTRA"/>
    <property type="match status" value="1"/>
</dbReference>
<reference evidence="5 6" key="1">
    <citation type="submission" date="2018-06" db="EMBL/GenBank/DDBJ databases">
        <authorList>
            <consortium name="Pathogen Informatics"/>
            <person name="Doyle S."/>
        </authorList>
    </citation>
    <scope>NUCLEOTIDE SEQUENCE [LARGE SCALE GENOMIC DNA]</scope>
    <source>
        <strain evidence="5 6">NCTC12224</strain>
    </source>
</reference>
<dbReference type="OrthoDB" id="9815017at2"/>
<dbReference type="InterPro" id="IPR011663">
    <property type="entry name" value="UTRA"/>
</dbReference>
<dbReference type="SMART" id="SM00866">
    <property type="entry name" value="UTRA"/>
    <property type="match status" value="1"/>
</dbReference>
<feature type="domain" description="HTH gntR-type" evidence="4">
    <location>
        <begin position="2"/>
        <end position="70"/>
    </location>
</feature>
<evidence type="ECO:0000256" key="3">
    <source>
        <dbReference type="ARBA" id="ARBA00023163"/>
    </source>
</evidence>
<keyword evidence="2" id="KW-0238">DNA-binding</keyword>
<dbReference type="SUPFAM" id="SSF64288">
    <property type="entry name" value="Chorismate lyase-like"/>
    <property type="match status" value="1"/>
</dbReference>
<dbReference type="GO" id="GO:0003677">
    <property type="term" value="F:DNA binding"/>
    <property type="evidence" value="ECO:0007669"/>
    <property type="project" value="UniProtKB-KW"/>
</dbReference>
<dbReference type="CDD" id="cd07377">
    <property type="entry name" value="WHTH_GntR"/>
    <property type="match status" value="1"/>
</dbReference>
<dbReference type="PRINTS" id="PR00035">
    <property type="entry name" value="HTHGNTR"/>
</dbReference>
<keyword evidence="1" id="KW-0805">Transcription regulation</keyword>
<dbReference type="InterPro" id="IPR028978">
    <property type="entry name" value="Chorismate_lyase_/UTRA_dom_sf"/>
</dbReference>
<dbReference type="PANTHER" id="PTHR44846:SF1">
    <property type="entry name" value="MANNOSYL-D-GLYCERATE TRANSPORT_METABOLISM SYSTEM REPRESSOR MNGR-RELATED"/>
    <property type="match status" value="1"/>
</dbReference>
<dbReference type="GO" id="GO:0003700">
    <property type="term" value="F:DNA-binding transcription factor activity"/>
    <property type="evidence" value="ECO:0007669"/>
    <property type="project" value="InterPro"/>
</dbReference>
<sequence>MVPAYIRIHDVIKKEIEEENWKIGERLPSERDLADRFSVSRMTLRQAISLLVDEGILERRVGSGTFVASKRVQEKMSGTTSFSDIIKGQGKTPSSRLLSYKRKLADKTEREKLQLTDESAYVIQMERVRYADGVPLVYEVASIPEELIKHIARKDITKQFFKALTSHGYEIGKSSQTISARNASERIAEILQTKRGSALLTLVQVSYFKDGTPFEYVHSQYVGERFEFYLENQG</sequence>
<dbReference type="InterPro" id="IPR036388">
    <property type="entry name" value="WH-like_DNA-bd_sf"/>
</dbReference>
<dbReference type="AlphaFoldDB" id="A0A380K9X2"/>
<protein>
    <submittedName>
        <fullName evidence="5">Transcriptional regulator in cluster with beta-lactamase, GntR family</fullName>
    </submittedName>
</protein>
<dbReference type="RefSeq" id="WP_115269656.1">
    <property type="nucleotide sequence ID" value="NZ_JBNPNB010000066.1"/>
</dbReference>
<keyword evidence="6" id="KW-1185">Reference proteome</keyword>
<dbReference type="PROSITE" id="PS50949">
    <property type="entry name" value="HTH_GNTR"/>
    <property type="match status" value="1"/>
</dbReference>
<dbReference type="Proteomes" id="UP000254924">
    <property type="component" value="Unassembled WGS sequence"/>
</dbReference>
<dbReference type="SUPFAM" id="SSF46785">
    <property type="entry name" value="Winged helix' DNA-binding domain"/>
    <property type="match status" value="1"/>
</dbReference>
<dbReference type="InterPro" id="IPR000524">
    <property type="entry name" value="Tscrpt_reg_HTH_GntR"/>
</dbReference>
<evidence type="ECO:0000313" key="5">
    <source>
        <dbReference type="EMBL" id="SUN61852.1"/>
    </source>
</evidence>
<evidence type="ECO:0000313" key="6">
    <source>
        <dbReference type="Proteomes" id="UP000254924"/>
    </source>
</evidence>
<evidence type="ECO:0000256" key="2">
    <source>
        <dbReference type="ARBA" id="ARBA00023125"/>
    </source>
</evidence>
<organism evidence="5 6">
    <name type="scientific">Streptococcus hyointestinalis</name>
    <dbReference type="NCBI Taxonomy" id="1337"/>
    <lineage>
        <taxon>Bacteria</taxon>
        <taxon>Bacillati</taxon>
        <taxon>Bacillota</taxon>
        <taxon>Bacilli</taxon>
        <taxon>Lactobacillales</taxon>
        <taxon>Streptococcaceae</taxon>
        <taxon>Streptococcus</taxon>
    </lineage>
</organism>
<gene>
    <name evidence="5" type="primary">yvoA_2</name>
    <name evidence="5" type="ORF">NCTC12224_01613</name>
</gene>
<name>A0A380K9X2_9STRE</name>
<dbReference type="GeneID" id="78356901"/>
<evidence type="ECO:0000259" key="4">
    <source>
        <dbReference type="PROSITE" id="PS50949"/>
    </source>
</evidence>
<dbReference type="PANTHER" id="PTHR44846">
    <property type="entry name" value="MANNOSYL-D-GLYCERATE TRANSPORT/METABOLISM SYSTEM REPRESSOR MNGR-RELATED"/>
    <property type="match status" value="1"/>
</dbReference>
<dbReference type="Gene3D" id="1.10.10.10">
    <property type="entry name" value="Winged helix-like DNA-binding domain superfamily/Winged helix DNA-binding domain"/>
    <property type="match status" value="1"/>
</dbReference>
<dbReference type="GO" id="GO:0045892">
    <property type="term" value="P:negative regulation of DNA-templated transcription"/>
    <property type="evidence" value="ECO:0007669"/>
    <property type="project" value="TreeGrafter"/>
</dbReference>
<dbReference type="InterPro" id="IPR050679">
    <property type="entry name" value="Bact_HTH_transcr_reg"/>
</dbReference>
<evidence type="ECO:0000256" key="1">
    <source>
        <dbReference type="ARBA" id="ARBA00023015"/>
    </source>
</evidence>
<dbReference type="InterPro" id="IPR036390">
    <property type="entry name" value="WH_DNA-bd_sf"/>
</dbReference>
<proteinExistence type="predicted"/>
<accession>A0A380K9X2</accession>
<dbReference type="SMART" id="SM00345">
    <property type="entry name" value="HTH_GNTR"/>
    <property type="match status" value="1"/>
</dbReference>
<dbReference type="Gene3D" id="3.40.1410.10">
    <property type="entry name" value="Chorismate lyase-like"/>
    <property type="match status" value="1"/>
</dbReference>
<dbReference type="FunFam" id="1.10.10.10:FF:000079">
    <property type="entry name" value="GntR family transcriptional regulator"/>
    <property type="match status" value="1"/>
</dbReference>
<keyword evidence="3" id="KW-0804">Transcription</keyword>
<dbReference type="Pfam" id="PF00392">
    <property type="entry name" value="GntR"/>
    <property type="match status" value="1"/>
</dbReference>
<dbReference type="EMBL" id="UHFN01000007">
    <property type="protein sequence ID" value="SUN61852.1"/>
    <property type="molecule type" value="Genomic_DNA"/>
</dbReference>